<protein>
    <submittedName>
        <fullName evidence="2">Bulb-type lectin domain-containing protein</fullName>
    </submittedName>
</protein>
<dbReference type="InterPro" id="IPR001480">
    <property type="entry name" value="Bulb-type_lectin_dom"/>
</dbReference>
<feature type="domain" description="Bulb-type lectin" evidence="1">
    <location>
        <begin position="2"/>
        <end position="112"/>
    </location>
</feature>
<sequence length="122" mass="14130">MPNRLENGEWLKPDQTLVSENSQHKFAIRWDGNVAVYHNQDCVWENLADKRFDIKGVHMQEDGNLVLYTHNGEAVWATNTDGKGDSVYCIIQDDGNFVLYEEGDHPIWASGTQREPEERFDY</sequence>
<organism evidence="2 3">
    <name type="scientific">Aspergillus transmontanensis</name>
    <dbReference type="NCBI Taxonomy" id="1034304"/>
    <lineage>
        <taxon>Eukaryota</taxon>
        <taxon>Fungi</taxon>
        <taxon>Dikarya</taxon>
        <taxon>Ascomycota</taxon>
        <taxon>Pezizomycotina</taxon>
        <taxon>Eurotiomycetes</taxon>
        <taxon>Eurotiomycetidae</taxon>
        <taxon>Eurotiales</taxon>
        <taxon>Aspergillaceae</taxon>
        <taxon>Aspergillus</taxon>
        <taxon>Aspergillus subgen. Circumdati</taxon>
    </lineage>
</organism>
<evidence type="ECO:0000313" key="3">
    <source>
        <dbReference type="Proteomes" id="UP000325433"/>
    </source>
</evidence>
<dbReference type="AlphaFoldDB" id="A0A5N6W4H0"/>
<dbReference type="InterPro" id="IPR036426">
    <property type="entry name" value="Bulb-type_lectin_dom_sf"/>
</dbReference>
<dbReference type="SMART" id="SM00108">
    <property type="entry name" value="B_lectin"/>
    <property type="match status" value="1"/>
</dbReference>
<dbReference type="CDD" id="cd00028">
    <property type="entry name" value="B_lectin"/>
    <property type="match status" value="1"/>
</dbReference>
<accession>A0A5N6W4H0</accession>
<dbReference type="PROSITE" id="PS50927">
    <property type="entry name" value="BULB_LECTIN"/>
    <property type="match status" value="1"/>
</dbReference>
<dbReference type="Proteomes" id="UP000325433">
    <property type="component" value="Unassembled WGS sequence"/>
</dbReference>
<keyword evidence="2" id="KW-0430">Lectin</keyword>
<evidence type="ECO:0000313" key="2">
    <source>
        <dbReference type="EMBL" id="KAE8315532.1"/>
    </source>
</evidence>
<evidence type="ECO:0000259" key="1">
    <source>
        <dbReference type="PROSITE" id="PS50927"/>
    </source>
</evidence>
<reference evidence="3" key="1">
    <citation type="submission" date="2019-04" db="EMBL/GenBank/DDBJ databases">
        <title>Friends and foes A comparative genomics studyof 23 Aspergillus species from section Flavi.</title>
        <authorList>
            <consortium name="DOE Joint Genome Institute"/>
            <person name="Kjaerbolling I."/>
            <person name="Vesth T."/>
            <person name="Frisvad J.C."/>
            <person name="Nybo J.L."/>
            <person name="Theobald S."/>
            <person name="Kildgaard S."/>
            <person name="Isbrandt T."/>
            <person name="Kuo A."/>
            <person name="Sato A."/>
            <person name="Lyhne E.K."/>
            <person name="Kogle M.E."/>
            <person name="Wiebenga A."/>
            <person name="Kun R.S."/>
            <person name="Lubbers R.J."/>
            <person name="Makela M.R."/>
            <person name="Barry K."/>
            <person name="Chovatia M."/>
            <person name="Clum A."/>
            <person name="Daum C."/>
            <person name="Haridas S."/>
            <person name="He G."/>
            <person name="LaButti K."/>
            <person name="Lipzen A."/>
            <person name="Mondo S."/>
            <person name="Riley R."/>
            <person name="Salamov A."/>
            <person name="Simmons B.A."/>
            <person name="Magnuson J.K."/>
            <person name="Henrissat B."/>
            <person name="Mortensen U.H."/>
            <person name="Larsen T.O."/>
            <person name="Devries R.P."/>
            <person name="Grigoriev I.V."/>
            <person name="Machida M."/>
            <person name="Baker S.E."/>
            <person name="Andersen M.R."/>
        </authorList>
    </citation>
    <scope>NUCLEOTIDE SEQUENCE [LARGE SCALE GENOMIC DNA]</scope>
    <source>
        <strain evidence="3">CBS 130015</strain>
    </source>
</reference>
<dbReference type="GO" id="GO:0030246">
    <property type="term" value="F:carbohydrate binding"/>
    <property type="evidence" value="ECO:0007669"/>
    <property type="project" value="UniProtKB-KW"/>
</dbReference>
<gene>
    <name evidence="2" type="ORF">BDV41DRAFT_574575</name>
</gene>
<dbReference type="Gene3D" id="2.90.10.10">
    <property type="entry name" value="Bulb-type lectin domain"/>
    <property type="match status" value="2"/>
</dbReference>
<keyword evidence="3" id="KW-1185">Reference proteome</keyword>
<dbReference type="EMBL" id="ML738311">
    <property type="protein sequence ID" value="KAE8315532.1"/>
    <property type="molecule type" value="Genomic_DNA"/>
</dbReference>
<name>A0A5N6W4H0_9EURO</name>
<proteinExistence type="predicted"/>
<dbReference type="SUPFAM" id="SSF51110">
    <property type="entry name" value="alpha-D-mannose-specific plant lectins"/>
    <property type="match status" value="1"/>
</dbReference>